<dbReference type="InterPro" id="IPR004839">
    <property type="entry name" value="Aminotransferase_I/II_large"/>
</dbReference>
<dbReference type="GO" id="GO:0030170">
    <property type="term" value="F:pyridoxal phosphate binding"/>
    <property type="evidence" value="ECO:0007669"/>
    <property type="project" value="InterPro"/>
</dbReference>
<dbReference type="Gene3D" id="3.90.1150.10">
    <property type="entry name" value="Aspartate Aminotransferase, domain 1"/>
    <property type="match status" value="1"/>
</dbReference>
<reference evidence="4 5" key="1">
    <citation type="submission" date="2019-04" db="EMBL/GenBank/DDBJ databases">
        <title>Friends and foes A comparative genomics study of 23 Aspergillus species from section Flavi.</title>
        <authorList>
            <consortium name="DOE Joint Genome Institute"/>
            <person name="Kjaerbolling I."/>
            <person name="Vesth T."/>
            <person name="Frisvad J.C."/>
            <person name="Nybo J.L."/>
            <person name="Theobald S."/>
            <person name="Kildgaard S."/>
            <person name="Isbrandt T."/>
            <person name="Kuo A."/>
            <person name="Sato A."/>
            <person name="Lyhne E.K."/>
            <person name="Kogle M.E."/>
            <person name="Wiebenga A."/>
            <person name="Kun R.S."/>
            <person name="Lubbers R.J."/>
            <person name="Makela M.R."/>
            <person name="Barry K."/>
            <person name="Chovatia M."/>
            <person name="Clum A."/>
            <person name="Daum C."/>
            <person name="Haridas S."/>
            <person name="He G."/>
            <person name="LaButti K."/>
            <person name="Lipzen A."/>
            <person name="Mondo S."/>
            <person name="Riley R."/>
            <person name="Salamov A."/>
            <person name="Simmons B.A."/>
            <person name="Magnuson J.K."/>
            <person name="Henrissat B."/>
            <person name="Mortensen U.H."/>
            <person name="Larsen T.O."/>
            <person name="Devries R.P."/>
            <person name="Grigoriev I.V."/>
            <person name="Machida M."/>
            <person name="Baker S.E."/>
            <person name="Andersen M.R."/>
        </authorList>
    </citation>
    <scope>NUCLEOTIDE SEQUENCE [LARGE SCALE GENOMIC DNA]</scope>
    <source>
        <strain evidence="4 5">CBS 151.66</strain>
    </source>
</reference>
<dbReference type="InterPro" id="IPR015422">
    <property type="entry name" value="PyrdxlP-dep_Trfase_small"/>
</dbReference>
<dbReference type="InterPro" id="IPR004838">
    <property type="entry name" value="NHTrfase_class1_PyrdxlP-BS"/>
</dbReference>
<name>A0A5N5WPA0_9EURO</name>
<protein>
    <submittedName>
        <fullName evidence="4">PLP-dependent transferase</fullName>
    </submittedName>
</protein>
<keyword evidence="2" id="KW-0663">Pyridoxal phosphate</keyword>
<dbReference type="PRINTS" id="PR00753">
    <property type="entry name" value="ACCSYNTHASE"/>
</dbReference>
<dbReference type="OrthoDB" id="1077582at2759"/>
<dbReference type="PANTHER" id="PTHR43795">
    <property type="entry name" value="BIFUNCTIONAL ASPARTATE AMINOTRANSFERASE AND GLUTAMATE/ASPARTATE-PREPHENATE AMINOTRANSFERASE-RELATED"/>
    <property type="match status" value="1"/>
</dbReference>
<evidence type="ECO:0000256" key="1">
    <source>
        <dbReference type="ARBA" id="ARBA00007441"/>
    </source>
</evidence>
<dbReference type="Proteomes" id="UP000326565">
    <property type="component" value="Unassembled WGS sequence"/>
</dbReference>
<keyword evidence="4" id="KW-0808">Transferase</keyword>
<dbReference type="InterPro" id="IPR015424">
    <property type="entry name" value="PyrdxlP-dep_Trfase"/>
</dbReference>
<comment type="similarity">
    <text evidence="1">Belongs to the class-I pyridoxal-phosphate-dependent aminotransferase family.</text>
</comment>
<dbReference type="InterPro" id="IPR015421">
    <property type="entry name" value="PyrdxlP-dep_Trfase_major"/>
</dbReference>
<dbReference type="GO" id="GO:0006520">
    <property type="term" value="P:amino acid metabolic process"/>
    <property type="evidence" value="ECO:0007669"/>
    <property type="project" value="TreeGrafter"/>
</dbReference>
<feature type="domain" description="Aminotransferase class I/classII large" evidence="3">
    <location>
        <begin position="32"/>
        <end position="395"/>
    </location>
</feature>
<keyword evidence="5" id="KW-1185">Reference proteome</keyword>
<evidence type="ECO:0000256" key="2">
    <source>
        <dbReference type="ARBA" id="ARBA00022898"/>
    </source>
</evidence>
<sequence>MFSNRGSQYVERIIPALLSDHVQQRSPDGIQLIDLSTAENKLMHDWTSRIIRSSVSDVKTEELSLRTDIGGSQACRTALASFFNTHLGPLREVQPSQVVITPGASVALDALIRNICNPGDAVLIATPYWSGLDISVAIQNEAQVIRVDVPLDEVFDVSVVDRYRQALVSSSVPVRAILVTNPHNPLGRCFPKEVLEALIQFCLDGNLHYISDEVYATSTHHSREEWKNHTHAPYHPFISALSLVSPDSAASKLVHVVYSLSKDFGVSGLRIGALITQSNHNLRMACALVTHAQVSSLTAIAATSLLSPDILFKFLQENKSRIRSAYNEIRDWLSARKIQYISANAGLYIFVRLCDSDDEKAEKALEEQIARVGPGWFRLVFTLEAEKMRESLNRLDGVLRGL</sequence>
<accession>A0A5N5WPA0</accession>
<dbReference type="SUPFAM" id="SSF53383">
    <property type="entry name" value="PLP-dependent transferases"/>
    <property type="match status" value="1"/>
</dbReference>
<dbReference type="Pfam" id="PF00155">
    <property type="entry name" value="Aminotran_1_2"/>
    <property type="match status" value="1"/>
</dbReference>
<dbReference type="InterPro" id="IPR050478">
    <property type="entry name" value="Ethylene_sulfur-biosynth"/>
</dbReference>
<organism evidence="4 5">
    <name type="scientific">Aspergillus leporis</name>
    <dbReference type="NCBI Taxonomy" id="41062"/>
    <lineage>
        <taxon>Eukaryota</taxon>
        <taxon>Fungi</taxon>
        <taxon>Dikarya</taxon>
        <taxon>Ascomycota</taxon>
        <taxon>Pezizomycotina</taxon>
        <taxon>Eurotiomycetes</taxon>
        <taxon>Eurotiomycetidae</taxon>
        <taxon>Eurotiales</taxon>
        <taxon>Aspergillaceae</taxon>
        <taxon>Aspergillus</taxon>
        <taxon>Aspergillus subgen. Circumdati</taxon>
    </lineage>
</organism>
<evidence type="ECO:0000313" key="4">
    <source>
        <dbReference type="EMBL" id="KAB8070351.1"/>
    </source>
</evidence>
<evidence type="ECO:0000313" key="5">
    <source>
        <dbReference type="Proteomes" id="UP000326565"/>
    </source>
</evidence>
<dbReference type="PROSITE" id="PS00105">
    <property type="entry name" value="AA_TRANSFER_CLASS_1"/>
    <property type="match status" value="1"/>
</dbReference>
<dbReference type="EMBL" id="ML732305">
    <property type="protein sequence ID" value="KAB8070351.1"/>
    <property type="molecule type" value="Genomic_DNA"/>
</dbReference>
<dbReference type="CDD" id="cd00609">
    <property type="entry name" value="AAT_like"/>
    <property type="match status" value="1"/>
</dbReference>
<dbReference type="Gene3D" id="3.40.640.10">
    <property type="entry name" value="Type I PLP-dependent aspartate aminotransferase-like (Major domain)"/>
    <property type="match status" value="1"/>
</dbReference>
<gene>
    <name evidence="4" type="ORF">BDV29DRAFT_194149</name>
</gene>
<evidence type="ECO:0000259" key="3">
    <source>
        <dbReference type="Pfam" id="PF00155"/>
    </source>
</evidence>
<proteinExistence type="inferred from homology"/>
<dbReference type="PANTHER" id="PTHR43795:SF39">
    <property type="entry name" value="AMINOTRANSFERASE CLASS I_CLASSII DOMAIN-CONTAINING PROTEIN"/>
    <property type="match status" value="1"/>
</dbReference>
<dbReference type="AlphaFoldDB" id="A0A5N5WPA0"/>
<dbReference type="GO" id="GO:0008483">
    <property type="term" value="F:transaminase activity"/>
    <property type="evidence" value="ECO:0007669"/>
    <property type="project" value="TreeGrafter"/>
</dbReference>